<evidence type="ECO:0000259" key="2">
    <source>
        <dbReference type="Pfam" id="PF14111"/>
    </source>
</evidence>
<accession>A0A438GUS4</accession>
<evidence type="ECO:0000313" key="4">
    <source>
        <dbReference type="Proteomes" id="UP000288805"/>
    </source>
</evidence>
<proteinExistence type="predicted"/>
<reference evidence="3 4" key="1">
    <citation type="journal article" date="2018" name="PLoS Genet.">
        <title>Population sequencing reveals clonal diversity and ancestral inbreeding in the grapevine cultivar Chardonnay.</title>
        <authorList>
            <person name="Roach M.J."/>
            <person name="Johnson D.L."/>
            <person name="Bohlmann J."/>
            <person name="van Vuuren H.J."/>
            <person name="Jones S.J."/>
            <person name="Pretorius I.S."/>
            <person name="Schmidt S.A."/>
            <person name="Borneman A.R."/>
        </authorList>
    </citation>
    <scope>NUCLEOTIDE SEQUENCE [LARGE SCALE GENOMIC DNA]</scope>
    <source>
        <strain evidence="4">cv. Chardonnay</strain>
        <tissue evidence="3">Leaf</tissue>
    </source>
</reference>
<feature type="compositionally biased region" description="Basic and acidic residues" evidence="1">
    <location>
        <begin position="151"/>
        <end position="162"/>
    </location>
</feature>
<name>A0A438GUS4_VITVI</name>
<gene>
    <name evidence="3" type="ORF">CK203_051802</name>
</gene>
<sequence length="573" mass="64979">MGRLGDKVWLELGRREMHGRLEQLDRCLVGRWENVSTSFPKLDFLKNWVYHTWLLKERLNIVVLGEDSYFFEFKVLSEAERVLAKGKRRGTYLPLFRLWLGRGISQSICGGKPHLGILRWCRREVFSGKGVTTDEDEVGGRPRAACSGSVLEKEFQSKEQTRVKNVSPFGSSSKSSSSDSCTGGIGPEAIVGEENLRNKDQGAHNRSGPRKNSHEIALAETQLQGVEMGLKGEKTLYHSTVAETEARASEEALQAQDREDKGLVCFLGWATRDSKSFTANVRAEITNKALAAEASKYNFFPFVFGGIEISSLLLLLMVREEVDKPEFDETLQERECILPRPVSTHFPILLDGDEEMVEVNKRLALEKVAFWDSQEKLRSLSMEELEARKETKGDYKKWTLMEEISWRQKSREIGRGFFRSLRLNDDKASSPDGFSLSFWHFCWDFVKDEVMGFMKSSMSREDLLKKVVGNVVSSTQNAFVEGRQILDAALITNENGFWGEVDWLDFLVHFHLVGSSLEHHLSLRINLDKSEILLIGKVENLEDLTLEFGCKVGRLPISYLGLPLGVHHKSMAV</sequence>
<feature type="region of interest" description="Disordered" evidence="1">
    <location>
        <begin position="149"/>
        <end position="213"/>
    </location>
</feature>
<evidence type="ECO:0000313" key="3">
    <source>
        <dbReference type="EMBL" id="RVW75952.1"/>
    </source>
</evidence>
<dbReference type="InterPro" id="IPR025558">
    <property type="entry name" value="DUF4283"/>
</dbReference>
<dbReference type="EMBL" id="QGNW01000338">
    <property type="protein sequence ID" value="RVW75952.1"/>
    <property type="molecule type" value="Genomic_DNA"/>
</dbReference>
<dbReference type="Proteomes" id="UP000288805">
    <property type="component" value="Unassembled WGS sequence"/>
</dbReference>
<feature type="compositionally biased region" description="Basic and acidic residues" evidence="1">
    <location>
        <begin position="194"/>
        <end position="203"/>
    </location>
</feature>
<feature type="compositionally biased region" description="Low complexity" evidence="1">
    <location>
        <begin position="171"/>
        <end position="180"/>
    </location>
</feature>
<dbReference type="Pfam" id="PF14111">
    <property type="entry name" value="DUF4283"/>
    <property type="match status" value="1"/>
</dbReference>
<organism evidence="3 4">
    <name type="scientific">Vitis vinifera</name>
    <name type="common">Grape</name>
    <dbReference type="NCBI Taxonomy" id="29760"/>
    <lineage>
        <taxon>Eukaryota</taxon>
        <taxon>Viridiplantae</taxon>
        <taxon>Streptophyta</taxon>
        <taxon>Embryophyta</taxon>
        <taxon>Tracheophyta</taxon>
        <taxon>Spermatophyta</taxon>
        <taxon>Magnoliopsida</taxon>
        <taxon>eudicotyledons</taxon>
        <taxon>Gunneridae</taxon>
        <taxon>Pentapetalae</taxon>
        <taxon>rosids</taxon>
        <taxon>Vitales</taxon>
        <taxon>Vitaceae</taxon>
        <taxon>Viteae</taxon>
        <taxon>Vitis</taxon>
    </lineage>
</organism>
<evidence type="ECO:0000256" key="1">
    <source>
        <dbReference type="SAM" id="MobiDB-lite"/>
    </source>
</evidence>
<feature type="domain" description="DUF4283" evidence="2">
    <location>
        <begin position="22"/>
        <end position="87"/>
    </location>
</feature>
<dbReference type="AlphaFoldDB" id="A0A438GUS4"/>
<comment type="caution">
    <text evidence="3">The sequence shown here is derived from an EMBL/GenBank/DDBJ whole genome shotgun (WGS) entry which is preliminary data.</text>
</comment>
<protein>
    <recommendedName>
        <fullName evidence="2">DUF4283 domain-containing protein</fullName>
    </recommendedName>
</protein>